<evidence type="ECO:0000259" key="2">
    <source>
        <dbReference type="PROSITE" id="PS51384"/>
    </source>
</evidence>
<dbReference type="InterPro" id="IPR050353">
    <property type="entry name" value="PyrK_electron_transfer"/>
</dbReference>
<evidence type="ECO:0000313" key="4">
    <source>
        <dbReference type="Proteomes" id="UP001221217"/>
    </source>
</evidence>
<dbReference type="SUPFAM" id="SSF63380">
    <property type="entry name" value="Riboflavin synthase domain-like"/>
    <property type="match status" value="1"/>
</dbReference>
<dbReference type="PANTHER" id="PTHR43513">
    <property type="entry name" value="DIHYDROOROTATE DEHYDROGENASE B (NAD(+)), ELECTRON TRANSFER SUBUNIT"/>
    <property type="match status" value="1"/>
</dbReference>
<keyword evidence="1" id="KW-0479">Metal-binding</keyword>
<dbReference type="GO" id="GO:0051537">
    <property type="term" value="F:2 iron, 2 sulfur cluster binding"/>
    <property type="evidence" value="ECO:0007669"/>
    <property type="project" value="UniProtKB-KW"/>
</dbReference>
<feature type="binding site" evidence="1">
    <location>
        <position position="267"/>
    </location>
    <ligand>
        <name>[2Fe-2S] cluster</name>
        <dbReference type="ChEBI" id="CHEBI:190135"/>
    </ligand>
</feature>
<accession>A0AAJ1MK47</accession>
<dbReference type="InterPro" id="IPR017938">
    <property type="entry name" value="Riboflavin_synthase-like_b-brl"/>
</dbReference>
<dbReference type="Proteomes" id="UP001221217">
    <property type="component" value="Unassembled WGS sequence"/>
</dbReference>
<feature type="binding site" evidence="1">
    <location>
        <position position="249"/>
    </location>
    <ligand>
        <name>[2Fe-2S] cluster</name>
        <dbReference type="ChEBI" id="CHEBI:190135"/>
    </ligand>
</feature>
<name>A0AAJ1MK47_9SPIO</name>
<dbReference type="InterPro" id="IPR012165">
    <property type="entry name" value="Cyt_c3_hydrogenase_gsu"/>
</dbReference>
<dbReference type="GO" id="GO:0016491">
    <property type="term" value="F:oxidoreductase activity"/>
    <property type="evidence" value="ECO:0007669"/>
    <property type="project" value="InterPro"/>
</dbReference>
<organism evidence="3 4">
    <name type="scientific">Candidatus Thalassospirochaeta sargassi</name>
    <dbReference type="NCBI Taxonomy" id="3119039"/>
    <lineage>
        <taxon>Bacteria</taxon>
        <taxon>Pseudomonadati</taxon>
        <taxon>Spirochaetota</taxon>
        <taxon>Spirochaetia</taxon>
        <taxon>Spirochaetales</taxon>
        <taxon>Spirochaetaceae</taxon>
        <taxon>Candidatus Thalassospirochaeta</taxon>
    </lineage>
</organism>
<evidence type="ECO:0000256" key="1">
    <source>
        <dbReference type="PIRSR" id="PIRSR006816-2"/>
    </source>
</evidence>
<dbReference type="AlphaFoldDB" id="A0AAJ1MK47"/>
<dbReference type="GO" id="GO:0046872">
    <property type="term" value="F:metal ion binding"/>
    <property type="evidence" value="ECO:0007669"/>
    <property type="project" value="UniProtKB-KW"/>
</dbReference>
<feature type="binding site" evidence="1">
    <location>
        <position position="257"/>
    </location>
    <ligand>
        <name>[2Fe-2S] cluster</name>
        <dbReference type="ChEBI" id="CHEBI:190135"/>
    </ligand>
</feature>
<comment type="cofactor">
    <cofactor evidence="1">
        <name>[2Fe-2S] cluster</name>
        <dbReference type="ChEBI" id="CHEBI:190135"/>
    </cofactor>
    <text evidence="1">Binds 1 [2Fe-2S] cluster per subunit.</text>
</comment>
<keyword evidence="1" id="KW-0001">2Fe-2S</keyword>
<keyword evidence="1" id="KW-0411">Iron-sulfur</keyword>
<dbReference type="InterPro" id="IPR017927">
    <property type="entry name" value="FAD-bd_FR_type"/>
</dbReference>
<dbReference type="InterPro" id="IPR019480">
    <property type="entry name" value="Dihydroorotate_DH_Fe-S-bd"/>
</dbReference>
<proteinExistence type="predicted"/>
<dbReference type="Pfam" id="PF10418">
    <property type="entry name" value="DHODB_Fe-S_bind"/>
    <property type="match status" value="1"/>
</dbReference>
<feature type="domain" description="FAD-binding FR-type" evidence="2">
    <location>
        <begin position="4"/>
        <end position="100"/>
    </location>
</feature>
<dbReference type="SUPFAM" id="SSF52343">
    <property type="entry name" value="Ferredoxin reductase-like, C-terminal NADP-linked domain"/>
    <property type="match status" value="1"/>
</dbReference>
<dbReference type="PANTHER" id="PTHR43513:SF3">
    <property type="entry name" value="DIHYDROOROTATE DEHYDROGENASE B (NAD(+)), ELECTRON TRANSFER SUBUNIT-RELATED"/>
    <property type="match status" value="1"/>
</dbReference>
<dbReference type="EMBL" id="JAQQAL010000011">
    <property type="protein sequence ID" value="MDC7226441.1"/>
    <property type="molecule type" value="Genomic_DNA"/>
</dbReference>
<dbReference type="Gene3D" id="2.40.30.10">
    <property type="entry name" value="Translation factors"/>
    <property type="match status" value="1"/>
</dbReference>
<dbReference type="InterPro" id="IPR039261">
    <property type="entry name" value="FNR_nucleotide-bd"/>
</dbReference>
<gene>
    <name evidence="3" type="ORF">PQJ61_06725</name>
</gene>
<keyword evidence="1" id="KW-0408">Iron</keyword>
<dbReference type="PIRSF" id="PIRSF006816">
    <property type="entry name" value="Cyc3_hyd_g"/>
    <property type="match status" value="1"/>
</dbReference>
<comment type="caution">
    <text evidence="3">The sequence shown here is derived from an EMBL/GenBank/DDBJ whole genome shotgun (WGS) entry which is preliminary data.</text>
</comment>
<evidence type="ECO:0000313" key="3">
    <source>
        <dbReference type="EMBL" id="MDC7226441.1"/>
    </source>
</evidence>
<dbReference type="GO" id="GO:0006221">
    <property type="term" value="P:pyrimidine nucleotide biosynthetic process"/>
    <property type="evidence" value="ECO:0007669"/>
    <property type="project" value="InterPro"/>
</dbReference>
<dbReference type="GO" id="GO:0050660">
    <property type="term" value="F:flavin adenine dinucleotide binding"/>
    <property type="evidence" value="ECO:0007669"/>
    <property type="project" value="InterPro"/>
</dbReference>
<reference evidence="3 4" key="1">
    <citation type="submission" date="2022-12" db="EMBL/GenBank/DDBJ databases">
        <title>Metagenome assembled genome from gulf of manar.</title>
        <authorList>
            <person name="Kohli P."/>
            <person name="Pk S."/>
            <person name="Venkata Ramana C."/>
            <person name="Sasikala C."/>
        </authorList>
    </citation>
    <scope>NUCLEOTIDE SEQUENCE [LARGE SCALE GENOMIC DNA]</scope>
    <source>
        <strain evidence="3">JB008</strain>
    </source>
</reference>
<dbReference type="InterPro" id="IPR008333">
    <property type="entry name" value="Cbr1-like_FAD-bd_dom"/>
</dbReference>
<dbReference type="Gene3D" id="3.40.50.80">
    <property type="entry name" value="Nucleotide-binding domain of ferredoxin-NADP reductase (FNR) module"/>
    <property type="match status" value="1"/>
</dbReference>
<protein>
    <submittedName>
        <fullName evidence="3">FAD-binding oxidoreductase</fullName>
    </submittedName>
</protein>
<feature type="binding site" evidence="1">
    <location>
        <position position="254"/>
    </location>
    <ligand>
        <name>[2Fe-2S] cluster</name>
        <dbReference type="ChEBI" id="CHEBI:190135"/>
    </ligand>
</feature>
<dbReference type="Pfam" id="PF00970">
    <property type="entry name" value="FAD_binding_6"/>
    <property type="match status" value="1"/>
</dbReference>
<dbReference type="PROSITE" id="PS51384">
    <property type="entry name" value="FAD_FR"/>
    <property type="match status" value="1"/>
</dbReference>
<sequence length="308" mass="33602">MIKDKRTTLPIARIVEETENVRTFTFRMDVKAAPGQFIMLTDFKGGEKPFSISDNMLEDGKNGYLSVSIKRIGDFTRRLFDMKAGDIVSIRGPYGTPFFIPGKPDEKTPEVVSKIKPADFRPVLCGGGFGLPPLYLLAKRLLEAGVPAKNIKAVGAGRSEADLLFEQQFTGLGIPYTGAAESLDDVSAAASLEGGCGRICGTAAEALTEIATETNFVYASGPDLMMKSLIPQMPQDTEYQFLFERYMKCAIGICGSCATDPGGIRICKEGPALWRHQVEQLEDFGVYRRTASGAIELFENRLAGRDRA</sequence>